<dbReference type="GO" id="GO:0003700">
    <property type="term" value="F:DNA-binding transcription factor activity"/>
    <property type="evidence" value="ECO:0007669"/>
    <property type="project" value="InterPro"/>
</dbReference>
<reference evidence="5" key="2">
    <citation type="journal article" date="2021" name="PeerJ">
        <title>Extensive microbial diversity within the chicken gut microbiome revealed by metagenomics and culture.</title>
        <authorList>
            <person name="Gilroy R."/>
            <person name="Ravi A."/>
            <person name="Getino M."/>
            <person name="Pursley I."/>
            <person name="Horton D.L."/>
            <person name="Alikhan N.F."/>
            <person name="Baker D."/>
            <person name="Gharbi K."/>
            <person name="Hall N."/>
            <person name="Watson M."/>
            <person name="Adriaenssens E.M."/>
            <person name="Foster-Nyarko E."/>
            <person name="Jarju S."/>
            <person name="Secka A."/>
            <person name="Antonio M."/>
            <person name="Oren A."/>
            <person name="Chaudhuri R.R."/>
            <person name="La Ragione R."/>
            <person name="Hildebrand F."/>
            <person name="Pallen M.J."/>
        </authorList>
    </citation>
    <scope>NUCLEOTIDE SEQUENCE</scope>
    <source>
        <strain evidence="5">CHK181-108</strain>
    </source>
</reference>
<evidence type="ECO:0000313" key="6">
    <source>
        <dbReference type="Proteomes" id="UP000824165"/>
    </source>
</evidence>
<evidence type="ECO:0000259" key="4">
    <source>
        <dbReference type="PROSITE" id="PS01124"/>
    </source>
</evidence>
<dbReference type="EMBL" id="DVLU01000040">
    <property type="protein sequence ID" value="HIT85144.1"/>
    <property type="molecule type" value="Genomic_DNA"/>
</dbReference>
<dbReference type="Pfam" id="PF12833">
    <property type="entry name" value="HTH_18"/>
    <property type="match status" value="1"/>
</dbReference>
<dbReference type="SMART" id="SM00342">
    <property type="entry name" value="HTH_ARAC"/>
    <property type="match status" value="1"/>
</dbReference>
<evidence type="ECO:0000256" key="2">
    <source>
        <dbReference type="ARBA" id="ARBA00023125"/>
    </source>
</evidence>
<dbReference type="Gene3D" id="1.10.10.60">
    <property type="entry name" value="Homeodomain-like"/>
    <property type="match status" value="2"/>
</dbReference>
<dbReference type="SUPFAM" id="SSF46689">
    <property type="entry name" value="Homeodomain-like"/>
    <property type="match status" value="1"/>
</dbReference>
<dbReference type="PANTHER" id="PTHR43280:SF28">
    <property type="entry name" value="HTH-TYPE TRANSCRIPTIONAL ACTIVATOR RHAS"/>
    <property type="match status" value="1"/>
</dbReference>
<feature type="domain" description="HTH araC/xylS-type" evidence="4">
    <location>
        <begin position="297"/>
        <end position="399"/>
    </location>
</feature>
<sequence>MFKADNTVHSSKNISESFERMVIEESERVKPIIREQFLKEYIFGTGDTDEIFELYCRTFDTDKMTPVRMIILKPSDGCSDEDLYFVKNAAERCLGEDAVLLSVNIRNSILLLTSRTDRAQVKKLTEKVRAIAERCYGLNISAIYSKTAPIVDAPYMFERLERGMQHFFYGDGTDLLYEGDFSLAKNDCMIEPKYGAIERAVKSGDGEKTKDLLSDFFGSLEEAAPTPALAKTYCLELYVCMIRCCDVEKIDKYMKGIVEIQNRKTLRGIKDFITEKAAEIVKANEPKTIRIYSSLIKDTIRVIDENIGNENLSLRWLAGTILYTNVDYLGKLFKKETGKNFSHYVMEKRMELAKELIIGGKKDRIYEVAEKVGYGSNSQYFSQVFKKYTGVSPLEYKEYAKMARSAM</sequence>
<dbReference type="PROSITE" id="PS01124">
    <property type="entry name" value="HTH_ARAC_FAMILY_2"/>
    <property type="match status" value="1"/>
</dbReference>
<protein>
    <submittedName>
        <fullName evidence="5">Helix-turn-helix transcriptional regulator</fullName>
    </submittedName>
</protein>
<dbReference type="PANTHER" id="PTHR43280">
    <property type="entry name" value="ARAC-FAMILY TRANSCRIPTIONAL REGULATOR"/>
    <property type="match status" value="1"/>
</dbReference>
<proteinExistence type="predicted"/>
<keyword evidence="3" id="KW-0804">Transcription</keyword>
<dbReference type="InterPro" id="IPR009057">
    <property type="entry name" value="Homeodomain-like_sf"/>
</dbReference>
<comment type="caution">
    <text evidence="5">The sequence shown here is derived from an EMBL/GenBank/DDBJ whole genome shotgun (WGS) entry which is preliminary data.</text>
</comment>
<keyword evidence="2" id="KW-0238">DNA-binding</keyword>
<evidence type="ECO:0000256" key="3">
    <source>
        <dbReference type="ARBA" id="ARBA00023163"/>
    </source>
</evidence>
<organism evidence="5 6">
    <name type="scientific">Candidatus Ornithomonoglobus intestinigallinarum</name>
    <dbReference type="NCBI Taxonomy" id="2840894"/>
    <lineage>
        <taxon>Bacteria</taxon>
        <taxon>Bacillati</taxon>
        <taxon>Bacillota</taxon>
        <taxon>Clostridia</taxon>
        <taxon>Candidatus Ornithomonoglobus</taxon>
    </lineage>
</organism>
<evidence type="ECO:0000313" key="5">
    <source>
        <dbReference type="EMBL" id="HIT85144.1"/>
    </source>
</evidence>
<dbReference type="Proteomes" id="UP000824165">
    <property type="component" value="Unassembled WGS sequence"/>
</dbReference>
<reference evidence="5" key="1">
    <citation type="submission" date="2020-10" db="EMBL/GenBank/DDBJ databases">
        <authorList>
            <person name="Gilroy R."/>
        </authorList>
    </citation>
    <scope>NUCLEOTIDE SEQUENCE</scope>
    <source>
        <strain evidence="5">CHK181-108</strain>
    </source>
</reference>
<dbReference type="GO" id="GO:0043565">
    <property type="term" value="F:sequence-specific DNA binding"/>
    <property type="evidence" value="ECO:0007669"/>
    <property type="project" value="InterPro"/>
</dbReference>
<dbReference type="InterPro" id="IPR018060">
    <property type="entry name" value="HTH_AraC"/>
</dbReference>
<accession>A0A9D1H436</accession>
<dbReference type="AlphaFoldDB" id="A0A9D1H436"/>
<gene>
    <name evidence="5" type="ORF">IAA60_04460</name>
</gene>
<evidence type="ECO:0000256" key="1">
    <source>
        <dbReference type="ARBA" id="ARBA00023015"/>
    </source>
</evidence>
<name>A0A9D1H436_9FIRM</name>
<keyword evidence="1" id="KW-0805">Transcription regulation</keyword>